<keyword evidence="1" id="KW-0732">Signal</keyword>
<evidence type="ECO:0000313" key="3">
    <source>
        <dbReference type="Proteomes" id="UP000275719"/>
    </source>
</evidence>
<gene>
    <name evidence="2" type="ORF">EG240_04760</name>
</gene>
<evidence type="ECO:0008006" key="4">
    <source>
        <dbReference type="Google" id="ProtNLM"/>
    </source>
</evidence>
<protein>
    <recommendedName>
        <fullName evidence="4">WG repeat-containing protein</fullName>
    </recommendedName>
</protein>
<sequence length="459" mass="54660">MKNIFLLFIIINSFLSNAQLNKSGDVIKLNELISLKKTEKGYVFIGSNGKISKEYTYVYLKDYGIIETNIVTPFDPKAIIFRESTNRCYVNGNSNRRNYHVFELMKELGTIDDYHFERELTFSNIRDGLSGDYGWISQNEKYAMANPQGVFVTEPKYDRPSWFDERESPYGFYRDRKLLFNQRTKKGKKVTVILDKFTGKEVFATKDSIVKYWNAENYLIKKSNNKYYLVYKSKKQKVPKEFINLDGLPIESSIFTNVKARKNALFMDINGEKIKSDLIPLTNFYKGYGIVLEKILEEQEFNYYGEPLYRKETNTVKIINEQFETIKILETFEQREHLESNRYNDYFNDYGQIIVSNRKKSFVMDYMGNTIFKIDKKDTKIEEIYKGIYEVSDYERIYSNFYNQKGEKLINQKLLNMYRFDNFKFKEGINENYFTLYNHPNFPLIKLNKNNDIIFSEYQ</sequence>
<name>A0A3P3WB43_9FLAO</name>
<feature type="chain" id="PRO_5018220290" description="WG repeat-containing protein" evidence="1">
    <location>
        <begin position="19"/>
        <end position="459"/>
    </location>
</feature>
<dbReference type="AlphaFoldDB" id="A0A3P3WB43"/>
<reference evidence="2 3" key="1">
    <citation type="submission" date="2018-11" db="EMBL/GenBank/DDBJ databases">
        <title>Flavobacterium sp. nov., YIM 102701-2 draft genome.</title>
        <authorList>
            <person name="Li G."/>
            <person name="Jiang Y."/>
        </authorList>
    </citation>
    <scope>NUCLEOTIDE SEQUENCE [LARGE SCALE GENOMIC DNA]</scope>
    <source>
        <strain evidence="2 3">YIM 102701-2</strain>
    </source>
</reference>
<dbReference type="OrthoDB" id="1310460at2"/>
<proteinExistence type="predicted"/>
<feature type="signal peptide" evidence="1">
    <location>
        <begin position="1"/>
        <end position="18"/>
    </location>
</feature>
<evidence type="ECO:0000256" key="1">
    <source>
        <dbReference type="SAM" id="SignalP"/>
    </source>
</evidence>
<dbReference type="Proteomes" id="UP000275719">
    <property type="component" value="Unassembled WGS sequence"/>
</dbReference>
<dbReference type="EMBL" id="RQVQ01000008">
    <property type="protein sequence ID" value="RRJ91874.1"/>
    <property type="molecule type" value="Genomic_DNA"/>
</dbReference>
<accession>A0A3P3WB43</accession>
<keyword evidence="3" id="KW-1185">Reference proteome</keyword>
<comment type="caution">
    <text evidence="2">The sequence shown here is derived from an EMBL/GenBank/DDBJ whole genome shotgun (WGS) entry which is preliminary data.</text>
</comment>
<evidence type="ECO:0000313" key="2">
    <source>
        <dbReference type="EMBL" id="RRJ91874.1"/>
    </source>
</evidence>
<dbReference type="RefSeq" id="WP_125017978.1">
    <property type="nucleotide sequence ID" value="NZ_RQVQ01000008.1"/>
</dbReference>
<organism evidence="2 3">
    <name type="scientific">Paenimyroides tangerinum</name>
    <dbReference type="NCBI Taxonomy" id="2488728"/>
    <lineage>
        <taxon>Bacteria</taxon>
        <taxon>Pseudomonadati</taxon>
        <taxon>Bacteroidota</taxon>
        <taxon>Flavobacteriia</taxon>
        <taxon>Flavobacteriales</taxon>
        <taxon>Flavobacteriaceae</taxon>
        <taxon>Paenimyroides</taxon>
    </lineage>
</organism>